<evidence type="ECO:0000256" key="8">
    <source>
        <dbReference type="PIRNR" id="PIRNR005586"/>
    </source>
</evidence>
<dbReference type="PANTHER" id="PTHR11239">
    <property type="entry name" value="DNA-DIRECTED RNA POLYMERASE"/>
    <property type="match status" value="1"/>
</dbReference>
<dbReference type="GO" id="GO:0005666">
    <property type="term" value="C:RNA polymerase III complex"/>
    <property type="evidence" value="ECO:0007669"/>
    <property type="project" value="UniProtKB-ARBA"/>
</dbReference>
<evidence type="ECO:0000256" key="6">
    <source>
        <dbReference type="ARBA" id="ARBA00023163"/>
    </source>
</evidence>
<evidence type="ECO:0000256" key="1">
    <source>
        <dbReference type="ARBA" id="ARBA00004123"/>
    </source>
</evidence>
<dbReference type="SUPFAM" id="SSF57783">
    <property type="entry name" value="Zinc beta-ribbon"/>
    <property type="match status" value="1"/>
</dbReference>
<dbReference type="GO" id="GO:0008270">
    <property type="term" value="F:zinc ion binding"/>
    <property type="evidence" value="ECO:0007669"/>
    <property type="project" value="UniProtKB-KW"/>
</dbReference>
<keyword evidence="4 10" id="KW-0863">Zinc-finger</keyword>
<dbReference type="RefSeq" id="XP_069232612.1">
    <property type="nucleotide sequence ID" value="XM_069370251.1"/>
</dbReference>
<dbReference type="InterPro" id="IPR012164">
    <property type="entry name" value="Rpa12/Rpb9/Rpc10/TFS"/>
</dbReference>
<keyword evidence="6 8" id="KW-0804">Transcription</keyword>
<organism evidence="13 14">
    <name type="scientific">Cladosporium halotolerans</name>
    <dbReference type="NCBI Taxonomy" id="1052096"/>
    <lineage>
        <taxon>Eukaryota</taxon>
        <taxon>Fungi</taxon>
        <taxon>Dikarya</taxon>
        <taxon>Ascomycota</taxon>
        <taxon>Pezizomycotina</taxon>
        <taxon>Dothideomycetes</taxon>
        <taxon>Dothideomycetidae</taxon>
        <taxon>Cladosporiales</taxon>
        <taxon>Cladosporiaceae</taxon>
        <taxon>Cladosporium</taxon>
    </lineage>
</organism>
<feature type="binding site" evidence="9">
    <location>
        <position position="114"/>
    </location>
    <ligand>
        <name>Zn(2+)</name>
        <dbReference type="ChEBI" id="CHEBI:29105"/>
        <label>2</label>
    </ligand>
</feature>
<keyword evidence="7 8" id="KW-0539">Nucleus</keyword>
<evidence type="ECO:0000256" key="2">
    <source>
        <dbReference type="ARBA" id="ARBA00022478"/>
    </source>
</evidence>
<dbReference type="GO" id="GO:0003899">
    <property type="term" value="F:DNA-directed RNA polymerase activity"/>
    <property type="evidence" value="ECO:0007669"/>
    <property type="project" value="InterPro"/>
</dbReference>
<feature type="domain" description="TFIIS-type" evidence="12">
    <location>
        <begin position="77"/>
        <end position="119"/>
    </location>
</feature>
<name>A0AB34L0E8_9PEZI</name>
<evidence type="ECO:0000256" key="11">
    <source>
        <dbReference type="RuleBase" id="RU003474"/>
    </source>
</evidence>
<dbReference type="AlphaFoldDB" id="A0AB34L0E8"/>
<dbReference type="Proteomes" id="UP000803884">
    <property type="component" value="Unassembled WGS sequence"/>
</dbReference>
<comment type="function">
    <text evidence="8">DNA-dependent RNA polymerase catalyzes the transcription of DNA into RNA using the four ribonucleoside triphosphates as substrates.</text>
</comment>
<evidence type="ECO:0000256" key="7">
    <source>
        <dbReference type="ARBA" id="ARBA00023242"/>
    </source>
</evidence>
<keyword evidence="14" id="KW-1185">Reference proteome</keyword>
<accession>A0AB34L0E8</accession>
<feature type="binding site" evidence="9">
    <location>
        <position position="86"/>
    </location>
    <ligand>
        <name>Zn(2+)</name>
        <dbReference type="ChEBI" id="CHEBI:29105"/>
        <label>2</label>
    </ligand>
</feature>
<dbReference type="InterPro" id="IPR001529">
    <property type="entry name" value="Zn_ribbon_RPB9"/>
</dbReference>
<evidence type="ECO:0000256" key="3">
    <source>
        <dbReference type="ARBA" id="ARBA00022723"/>
    </source>
</evidence>
<dbReference type="InterPro" id="IPR001222">
    <property type="entry name" value="Znf_TFIIS"/>
</dbReference>
<feature type="binding site" evidence="9">
    <location>
        <position position="5"/>
    </location>
    <ligand>
        <name>Zn(2+)</name>
        <dbReference type="ChEBI" id="CHEBI:29105"/>
        <label>1</label>
    </ligand>
</feature>
<gene>
    <name evidence="13" type="ORF">WHR41_01645</name>
</gene>
<feature type="binding site" evidence="9">
    <location>
        <position position="111"/>
    </location>
    <ligand>
        <name>Zn(2+)</name>
        <dbReference type="ChEBI" id="CHEBI:29105"/>
        <label>2</label>
    </ligand>
</feature>
<keyword evidence="2 8" id="KW-0240">DNA-directed RNA polymerase</keyword>
<dbReference type="CDD" id="cd10509">
    <property type="entry name" value="Zn-ribbon_RPC11"/>
    <property type="match status" value="1"/>
</dbReference>
<protein>
    <recommendedName>
        <fullName evidence="8">DNA-directed RNA polymerase subunit</fullName>
    </recommendedName>
</protein>
<dbReference type="PROSITE" id="PS51133">
    <property type="entry name" value="ZF_TFIIS_2"/>
    <property type="match status" value="1"/>
</dbReference>
<dbReference type="InterPro" id="IPR034014">
    <property type="entry name" value="Zn_ribbon_RPC11_C"/>
</dbReference>
<dbReference type="FunFam" id="2.20.25.10:FF:000005">
    <property type="entry name" value="DNA-directed RNA polymerase subunit"/>
    <property type="match status" value="1"/>
</dbReference>
<dbReference type="Pfam" id="PF01096">
    <property type="entry name" value="Zn_ribbon_TFIIS"/>
    <property type="match status" value="1"/>
</dbReference>
<evidence type="ECO:0000313" key="14">
    <source>
        <dbReference type="Proteomes" id="UP000803884"/>
    </source>
</evidence>
<evidence type="ECO:0000256" key="9">
    <source>
        <dbReference type="PIRSR" id="PIRSR005586-1"/>
    </source>
</evidence>
<proteinExistence type="inferred from homology"/>
<evidence type="ECO:0000259" key="12">
    <source>
        <dbReference type="PROSITE" id="PS51133"/>
    </source>
</evidence>
<dbReference type="GeneID" id="96003089"/>
<feature type="binding site" evidence="9">
    <location>
        <position position="81"/>
    </location>
    <ligand>
        <name>Zn(2+)</name>
        <dbReference type="ChEBI" id="CHEBI:29105"/>
        <label>2</label>
    </ligand>
</feature>
<dbReference type="PIRSF" id="PIRSF005586">
    <property type="entry name" value="RNApol_RpoM"/>
    <property type="match status" value="1"/>
</dbReference>
<dbReference type="PANTHER" id="PTHR11239:SF12">
    <property type="entry name" value="DNA-DIRECTED RNA POLYMERASE III SUBUNIT RPC10"/>
    <property type="match status" value="1"/>
</dbReference>
<feature type="binding site" evidence="9">
    <location>
        <position position="40"/>
    </location>
    <ligand>
        <name>Zn(2+)</name>
        <dbReference type="ChEBI" id="CHEBI:29105"/>
        <label>1</label>
    </ligand>
</feature>
<evidence type="ECO:0000256" key="10">
    <source>
        <dbReference type="PIRSR" id="PIRSR005586-2"/>
    </source>
</evidence>
<dbReference type="SMART" id="SM00440">
    <property type="entry name" value="ZnF_C2C2"/>
    <property type="match status" value="1"/>
</dbReference>
<comment type="caution">
    <text evidence="13">The sequence shown here is derived from an EMBL/GenBank/DDBJ whole genome shotgun (WGS) entry which is preliminary data.</text>
</comment>
<sequence length="121" mass="14100">MLLFCPSCSNMLTITTLKHHELAPSDLQHAGKNRFECRTCPYQMILDRRYYERKNMETKAADDVLGGADSWKNVDKTEAKCPREGCECRMAYFRQVQIRSADEPSTSFYKCVECATEWREN</sequence>
<dbReference type="Gene3D" id="2.20.25.10">
    <property type="match status" value="1"/>
</dbReference>
<dbReference type="GO" id="GO:0003676">
    <property type="term" value="F:nucleic acid binding"/>
    <property type="evidence" value="ECO:0007669"/>
    <property type="project" value="InterPro"/>
</dbReference>
<reference evidence="13 14" key="1">
    <citation type="journal article" date="2020" name="Microbiol. Resour. Announc.">
        <title>Draft Genome Sequence of a Cladosporium Species Isolated from the Mesophotic Ascidian Didemnum maculosum.</title>
        <authorList>
            <person name="Gioti A."/>
            <person name="Siaperas R."/>
            <person name="Nikolaivits E."/>
            <person name="Le Goff G."/>
            <person name="Ouazzani J."/>
            <person name="Kotoulas G."/>
            <person name="Topakas E."/>
        </authorList>
    </citation>
    <scope>NUCLEOTIDE SEQUENCE [LARGE SCALE GENOMIC DNA]</scope>
    <source>
        <strain evidence="13 14">TM138-S3</strain>
    </source>
</reference>
<comment type="subcellular location">
    <subcellularLocation>
        <location evidence="1 8">Nucleus</location>
    </subcellularLocation>
</comment>
<feature type="binding site" evidence="9">
    <location>
        <position position="8"/>
    </location>
    <ligand>
        <name>Zn(2+)</name>
        <dbReference type="ChEBI" id="CHEBI:29105"/>
        <label>1</label>
    </ligand>
</feature>
<dbReference type="EMBL" id="JAAQHG020000004">
    <property type="protein sequence ID" value="KAL1589507.1"/>
    <property type="molecule type" value="Genomic_DNA"/>
</dbReference>
<feature type="zinc finger region" description="C4-type" evidence="10">
    <location>
        <begin position="5"/>
        <end position="40"/>
    </location>
</feature>
<keyword evidence="5 9" id="KW-0862">Zinc</keyword>
<feature type="binding site" evidence="9">
    <location>
        <position position="37"/>
    </location>
    <ligand>
        <name>Zn(2+)</name>
        <dbReference type="ChEBI" id="CHEBI:29105"/>
        <label>1</label>
    </ligand>
</feature>
<dbReference type="GO" id="GO:0006386">
    <property type="term" value="P:termination of RNA polymerase III transcription"/>
    <property type="evidence" value="ECO:0007669"/>
    <property type="project" value="UniProtKB-ARBA"/>
</dbReference>
<evidence type="ECO:0000256" key="4">
    <source>
        <dbReference type="ARBA" id="ARBA00022771"/>
    </source>
</evidence>
<evidence type="ECO:0000256" key="5">
    <source>
        <dbReference type="ARBA" id="ARBA00022833"/>
    </source>
</evidence>
<evidence type="ECO:0000313" key="13">
    <source>
        <dbReference type="EMBL" id="KAL1589507.1"/>
    </source>
</evidence>
<keyword evidence="3 9" id="KW-0479">Metal-binding</keyword>
<dbReference type="SMART" id="SM00661">
    <property type="entry name" value="RPOL9"/>
    <property type="match status" value="1"/>
</dbReference>
<comment type="similarity">
    <text evidence="8 11">Belongs to the archaeal rpoM/eukaryotic RPA12/RPB9/RPC11 RNA polymerase family.</text>
</comment>